<dbReference type="PANTHER" id="PTHR30012">
    <property type="entry name" value="GENERAL SECRETION PATHWAY PROTEIN"/>
    <property type="match status" value="1"/>
</dbReference>
<comment type="similarity">
    <text evidence="2">Belongs to the GSP F family.</text>
</comment>
<gene>
    <name evidence="9" type="ORF">WJX64_16115</name>
</gene>
<comment type="caution">
    <text evidence="9">The sequence shown here is derived from an EMBL/GenBank/DDBJ whole genome shotgun (WGS) entry which is preliminary data.</text>
</comment>
<organism evidence="9 10">
    <name type="scientific">Leifsonia stereocauli</name>
    <dbReference type="NCBI Taxonomy" id="3134136"/>
    <lineage>
        <taxon>Bacteria</taxon>
        <taxon>Bacillati</taxon>
        <taxon>Actinomycetota</taxon>
        <taxon>Actinomycetes</taxon>
        <taxon>Micrococcales</taxon>
        <taxon>Microbacteriaceae</taxon>
        <taxon>Leifsonia</taxon>
    </lineage>
</organism>
<feature type="domain" description="Type II secretion system protein GspF" evidence="8">
    <location>
        <begin position="282"/>
        <end position="404"/>
    </location>
</feature>
<evidence type="ECO:0000313" key="9">
    <source>
        <dbReference type="EMBL" id="MEN1948082.1"/>
    </source>
</evidence>
<name>A0ABU9W7X1_9MICO</name>
<feature type="transmembrane region" description="Helical" evidence="7">
    <location>
        <begin position="229"/>
        <end position="248"/>
    </location>
</feature>
<feature type="domain" description="Type II secretion system protein GspF" evidence="8">
    <location>
        <begin position="80"/>
        <end position="202"/>
    </location>
</feature>
<reference evidence="9 10" key="1">
    <citation type="submission" date="2024-03" db="EMBL/GenBank/DDBJ databases">
        <title>YIM 134122 draft genome.</title>
        <authorList>
            <person name="Zuo S."/>
            <person name="Xiong L."/>
        </authorList>
    </citation>
    <scope>NUCLEOTIDE SEQUENCE [LARGE SCALE GENOMIC DNA]</scope>
    <source>
        <strain evidence="9 10">YIM 134122</strain>
    </source>
</reference>
<evidence type="ECO:0000256" key="7">
    <source>
        <dbReference type="SAM" id="Phobius"/>
    </source>
</evidence>
<evidence type="ECO:0000313" key="10">
    <source>
        <dbReference type="Proteomes" id="UP001425155"/>
    </source>
</evidence>
<evidence type="ECO:0000256" key="6">
    <source>
        <dbReference type="ARBA" id="ARBA00023136"/>
    </source>
</evidence>
<feature type="transmembrane region" description="Helical" evidence="7">
    <location>
        <begin position="385"/>
        <end position="409"/>
    </location>
</feature>
<evidence type="ECO:0000259" key="8">
    <source>
        <dbReference type="Pfam" id="PF00482"/>
    </source>
</evidence>
<dbReference type="Pfam" id="PF00482">
    <property type="entry name" value="T2SSF"/>
    <property type="match status" value="2"/>
</dbReference>
<dbReference type="Gene3D" id="1.20.81.30">
    <property type="entry name" value="Type II secretion system (T2SS), domain F"/>
    <property type="match status" value="2"/>
</dbReference>
<evidence type="ECO:0000256" key="4">
    <source>
        <dbReference type="ARBA" id="ARBA00022692"/>
    </source>
</evidence>
<evidence type="ECO:0000256" key="5">
    <source>
        <dbReference type="ARBA" id="ARBA00022989"/>
    </source>
</evidence>
<dbReference type="InterPro" id="IPR042094">
    <property type="entry name" value="T2SS_GspF_sf"/>
</dbReference>
<proteinExistence type="inferred from homology"/>
<feature type="transmembrane region" description="Helical" evidence="7">
    <location>
        <begin position="180"/>
        <end position="204"/>
    </location>
</feature>
<keyword evidence="4 7" id="KW-0812">Transmembrane</keyword>
<evidence type="ECO:0000256" key="2">
    <source>
        <dbReference type="ARBA" id="ARBA00005745"/>
    </source>
</evidence>
<comment type="subcellular location">
    <subcellularLocation>
        <location evidence="1">Cell membrane</location>
        <topology evidence="1">Multi-pass membrane protein</topology>
    </subcellularLocation>
</comment>
<protein>
    <submittedName>
        <fullName evidence="9">Type II secretion system F family protein</fullName>
    </submittedName>
</protein>
<sequence>MSTTTTAVKTFDYKGRNAEGKIVKGRLDAGSSGSAISRMRSMGISPIEVEESAGGTGLQREISIPGMNKGVKLKDLSIMSRQMATMISSGLSLLRTLTILGEQTENQALGKAIDEVRADIESGGSLSVAMAKQPRIFPPLMIYLIRAGETGGFLDGSLESVAKTFEKEVKLQSTIKSAMTYPVVVLCIALLSVVGMLIFIVPVFEKMFADLGGDLPIPTQILVVLSKNMIWAGPLIAIGLVVFGVWWARNKNTERVRQFVDPWKLKLPVFGNLNRKVAIARFSRNFSTMLGAGVPIMQALSIVGETSGNTVIQNALHKVADSVRIGKSIAEPLANEPVFPAMVVQMVAVGEDSGSLESMLGKIADFYDDEVEATTEQLTALIEPLMITVMGAVIGGMIVALYMPIFSIFNEIK</sequence>
<keyword evidence="10" id="KW-1185">Reference proteome</keyword>
<evidence type="ECO:0000256" key="3">
    <source>
        <dbReference type="ARBA" id="ARBA00022475"/>
    </source>
</evidence>
<keyword evidence="6 7" id="KW-0472">Membrane</keyword>
<dbReference type="InterPro" id="IPR018076">
    <property type="entry name" value="T2SS_GspF_dom"/>
</dbReference>
<dbReference type="PANTHER" id="PTHR30012:SF0">
    <property type="entry name" value="TYPE II SECRETION SYSTEM PROTEIN F-RELATED"/>
    <property type="match status" value="1"/>
</dbReference>
<keyword evidence="3" id="KW-1003">Cell membrane</keyword>
<accession>A0ABU9W7X1</accession>
<keyword evidence="5 7" id="KW-1133">Transmembrane helix</keyword>
<dbReference type="Proteomes" id="UP001425155">
    <property type="component" value="Unassembled WGS sequence"/>
</dbReference>
<dbReference type="RefSeq" id="WP_342116024.1">
    <property type="nucleotide sequence ID" value="NZ_JBCAUN010000003.1"/>
</dbReference>
<dbReference type="PRINTS" id="PR00812">
    <property type="entry name" value="BCTERIALGSPF"/>
</dbReference>
<evidence type="ECO:0000256" key="1">
    <source>
        <dbReference type="ARBA" id="ARBA00004651"/>
    </source>
</evidence>
<dbReference type="EMBL" id="JBCLVG010000003">
    <property type="protein sequence ID" value="MEN1948082.1"/>
    <property type="molecule type" value="Genomic_DNA"/>
</dbReference>
<dbReference type="InterPro" id="IPR003004">
    <property type="entry name" value="GspF/PilC"/>
</dbReference>